<proteinExistence type="predicted"/>
<protein>
    <submittedName>
        <fullName evidence="2">Uncharacterized protein</fullName>
    </submittedName>
</protein>
<organism evidence="2 3">
    <name type="scientific">Apiospora marii</name>
    <dbReference type="NCBI Taxonomy" id="335849"/>
    <lineage>
        <taxon>Eukaryota</taxon>
        <taxon>Fungi</taxon>
        <taxon>Dikarya</taxon>
        <taxon>Ascomycota</taxon>
        <taxon>Pezizomycotina</taxon>
        <taxon>Sordariomycetes</taxon>
        <taxon>Xylariomycetidae</taxon>
        <taxon>Amphisphaeriales</taxon>
        <taxon>Apiosporaceae</taxon>
        <taxon>Apiospora</taxon>
    </lineage>
</organism>
<feature type="compositionally biased region" description="Low complexity" evidence="1">
    <location>
        <begin position="65"/>
        <end position="89"/>
    </location>
</feature>
<feature type="region of interest" description="Disordered" evidence="1">
    <location>
        <begin position="57"/>
        <end position="107"/>
    </location>
</feature>
<dbReference type="Proteomes" id="UP001396898">
    <property type="component" value="Unassembled WGS sequence"/>
</dbReference>
<keyword evidence="3" id="KW-1185">Reference proteome</keyword>
<accession>A0ABR1RTK2</accession>
<evidence type="ECO:0000313" key="3">
    <source>
        <dbReference type="Proteomes" id="UP001396898"/>
    </source>
</evidence>
<sequence length="115" mass="12536">MFNIGNATTNQAFNLSGVRADPKSPLYKELAAKYSHMRDPLLSPADDVNFQDFVRRKIMEGEEGGPAVPGNSSSSSANGNGNSGAGDAVVPHRTTEEQRKKKSHRSKKILRFLCM</sequence>
<dbReference type="EMBL" id="JAQQWI010000010">
    <property type="protein sequence ID" value="KAK8018207.1"/>
    <property type="molecule type" value="Genomic_DNA"/>
</dbReference>
<gene>
    <name evidence="2" type="ORF">PG991_007397</name>
</gene>
<evidence type="ECO:0000313" key="2">
    <source>
        <dbReference type="EMBL" id="KAK8018207.1"/>
    </source>
</evidence>
<name>A0ABR1RTK2_9PEZI</name>
<reference evidence="2 3" key="1">
    <citation type="submission" date="2023-01" db="EMBL/GenBank/DDBJ databases">
        <title>Analysis of 21 Apiospora genomes using comparative genomics revels a genus with tremendous synthesis potential of carbohydrate active enzymes and secondary metabolites.</title>
        <authorList>
            <person name="Sorensen T."/>
        </authorList>
    </citation>
    <scope>NUCLEOTIDE SEQUENCE [LARGE SCALE GENOMIC DNA]</scope>
    <source>
        <strain evidence="2 3">CBS 20057</strain>
    </source>
</reference>
<evidence type="ECO:0000256" key="1">
    <source>
        <dbReference type="SAM" id="MobiDB-lite"/>
    </source>
</evidence>
<comment type="caution">
    <text evidence="2">The sequence shown here is derived from an EMBL/GenBank/DDBJ whole genome shotgun (WGS) entry which is preliminary data.</text>
</comment>